<dbReference type="Pfam" id="PF08241">
    <property type="entry name" value="Methyltransf_11"/>
    <property type="match status" value="1"/>
</dbReference>
<accession>D3SN26</accession>
<organism evidence="2 3">
    <name type="scientific">Thermocrinis albus (strain DSM 14484 / JCM 11386 / HI 11/12)</name>
    <dbReference type="NCBI Taxonomy" id="638303"/>
    <lineage>
        <taxon>Bacteria</taxon>
        <taxon>Pseudomonadati</taxon>
        <taxon>Aquificota</taxon>
        <taxon>Aquificia</taxon>
        <taxon>Aquificales</taxon>
        <taxon>Aquificaceae</taxon>
        <taxon>Thermocrinis</taxon>
    </lineage>
</organism>
<dbReference type="GO" id="GO:0008757">
    <property type="term" value="F:S-adenosylmethionine-dependent methyltransferase activity"/>
    <property type="evidence" value="ECO:0007669"/>
    <property type="project" value="InterPro"/>
</dbReference>
<dbReference type="AlphaFoldDB" id="D3SN26"/>
<keyword evidence="2" id="KW-0808">Transferase</keyword>
<dbReference type="CDD" id="cd02440">
    <property type="entry name" value="AdoMet_MTases"/>
    <property type="match status" value="1"/>
</dbReference>
<dbReference type="eggNOG" id="COG2226">
    <property type="taxonomic scope" value="Bacteria"/>
</dbReference>
<dbReference type="EMBL" id="CP001931">
    <property type="protein sequence ID" value="ADC90156.1"/>
    <property type="molecule type" value="Genomic_DNA"/>
</dbReference>
<dbReference type="InterPro" id="IPR013216">
    <property type="entry name" value="Methyltransf_11"/>
</dbReference>
<feature type="domain" description="Methyltransferase type 11" evidence="1">
    <location>
        <begin position="46"/>
        <end position="134"/>
    </location>
</feature>
<protein>
    <submittedName>
        <fullName evidence="2">Methyltransferase type 11</fullName>
    </submittedName>
</protein>
<dbReference type="SUPFAM" id="SSF53335">
    <property type="entry name" value="S-adenosyl-L-methionine-dependent methyltransferases"/>
    <property type="match status" value="1"/>
</dbReference>
<evidence type="ECO:0000259" key="1">
    <source>
        <dbReference type="Pfam" id="PF08241"/>
    </source>
</evidence>
<evidence type="ECO:0000313" key="3">
    <source>
        <dbReference type="Proteomes" id="UP000002043"/>
    </source>
</evidence>
<reference evidence="3" key="1">
    <citation type="journal article" date="2010" name="Stand. Genomic Sci.">
        <title>Complete genome sequence of Thermocrinis albus type strain (HI 11/12T).</title>
        <authorList>
            <person name="Wirth R."/>
            <person name="Sikorski J."/>
            <person name="Brambilla E."/>
            <person name="Misra M."/>
            <person name="Lapidus A."/>
            <person name="Copeland A."/>
            <person name="Nolan M."/>
            <person name="Lucas S."/>
            <person name="Chen F."/>
            <person name="Tice H."/>
            <person name="Cheng J.F."/>
            <person name="Han C."/>
            <person name="Detter J.C."/>
            <person name="Tapia R."/>
            <person name="Bruce D."/>
            <person name="Goodwin L."/>
            <person name="Pitluck S."/>
            <person name="Pati A."/>
            <person name="Anderson I."/>
            <person name="Ivanova N."/>
            <person name="Mavromatis K."/>
            <person name="Mikhailova N."/>
            <person name="Chen A."/>
            <person name="Palaniappan K."/>
            <person name="Bilek Y."/>
            <person name="Hader T."/>
            <person name="Land M."/>
            <person name="Hauser L."/>
            <person name="Chang Y.J."/>
            <person name="Jeffries C.D."/>
            <person name="Tindall B.J."/>
            <person name="Rohde M."/>
            <person name="Goker M."/>
            <person name="Bristow J."/>
            <person name="Eisen J.A."/>
            <person name="Markowitz V."/>
            <person name="Hugenholtz P."/>
            <person name="Kyrpides N.C."/>
            <person name="Klenk H.P."/>
        </authorList>
    </citation>
    <scope>NUCLEOTIDE SEQUENCE [LARGE SCALE GENOMIC DNA]</scope>
    <source>
        <strain evidence="3">DSM 14484 / JCM 11386 / HI 11/12</strain>
    </source>
</reference>
<dbReference type="HOGENOM" id="CLU_037990_0_0_0"/>
<name>D3SN26_THEAH</name>
<dbReference type="PANTHER" id="PTHR43591">
    <property type="entry name" value="METHYLTRANSFERASE"/>
    <property type="match status" value="1"/>
</dbReference>
<evidence type="ECO:0000313" key="2">
    <source>
        <dbReference type="EMBL" id="ADC90156.1"/>
    </source>
</evidence>
<gene>
    <name evidence="2" type="ordered locus">Thal_1527</name>
</gene>
<dbReference type="RefSeq" id="WP_012992562.1">
    <property type="nucleotide sequence ID" value="NC_013894.1"/>
</dbReference>
<dbReference type="Gene3D" id="3.40.50.150">
    <property type="entry name" value="Vaccinia Virus protein VP39"/>
    <property type="match status" value="1"/>
</dbReference>
<dbReference type="OrthoDB" id="13021at2"/>
<dbReference type="PANTHER" id="PTHR43591:SF24">
    <property type="entry name" value="2-METHOXY-6-POLYPRENYL-1,4-BENZOQUINOL METHYLASE, MITOCHONDRIAL"/>
    <property type="match status" value="1"/>
</dbReference>
<keyword evidence="2" id="KW-0489">Methyltransferase</keyword>
<dbReference type="Proteomes" id="UP000002043">
    <property type="component" value="Chromosome"/>
</dbReference>
<keyword evidence="3" id="KW-1185">Reference proteome</keyword>
<dbReference type="InterPro" id="IPR029063">
    <property type="entry name" value="SAM-dependent_MTases_sf"/>
</dbReference>
<proteinExistence type="predicted"/>
<dbReference type="STRING" id="638303.Thal_1527"/>
<sequence>MKRVIADVFSAVSKRYDTFLHWVTGGRIHAWQKDLLSMLTSEGNRLDVGTGTGEVLLKSQNTGLRVGMDISRGMLSVAKGKCRDCYFVLGDAENMPFKDSSFSSVVLSLVYRHLQDRDSFLAEAYRILKEGGEMGILDINRFLFTPMLVFIMKYPLKPLGALLFGGERWDFFIHSLENSLSWQDVLKEAKGRGFRLKKVELRFAKLVYLLVLVKE</sequence>
<dbReference type="KEGG" id="tal:Thal_1527"/>
<dbReference type="GO" id="GO:0032259">
    <property type="term" value="P:methylation"/>
    <property type="evidence" value="ECO:0007669"/>
    <property type="project" value="UniProtKB-KW"/>
</dbReference>